<dbReference type="SUPFAM" id="SSF46785">
    <property type="entry name" value="Winged helix' DNA-binding domain"/>
    <property type="match status" value="1"/>
</dbReference>
<dbReference type="CDD" id="cd00090">
    <property type="entry name" value="HTH_ARSR"/>
    <property type="match status" value="1"/>
</dbReference>
<dbReference type="Proteomes" id="UP001303564">
    <property type="component" value="Chromosome"/>
</dbReference>
<evidence type="ECO:0000259" key="5">
    <source>
        <dbReference type="PROSITE" id="PS50987"/>
    </source>
</evidence>
<dbReference type="InterPro" id="IPR036390">
    <property type="entry name" value="WH_DNA-bd_sf"/>
</dbReference>
<dbReference type="Gene3D" id="1.10.10.10">
    <property type="entry name" value="Winged helix-like DNA-binding domain superfamily/Winged helix DNA-binding domain"/>
    <property type="match status" value="1"/>
</dbReference>
<dbReference type="PANTHER" id="PTHR33154">
    <property type="entry name" value="TRANSCRIPTIONAL REGULATOR, ARSR FAMILY"/>
    <property type="match status" value="1"/>
</dbReference>
<organism evidence="6 8">
    <name type="scientific">Lacticaseibacillus casei</name>
    <name type="common">Lactobacillus casei</name>
    <dbReference type="NCBI Taxonomy" id="1582"/>
    <lineage>
        <taxon>Bacteria</taxon>
        <taxon>Bacillati</taxon>
        <taxon>Bacillota</taxon>
        <taxon>Bacilli</taxon>
        <taxon>Lactobacillales</taxon>
        <taxon>Lactobacillaceae</taxon>
        <taxon>Lacticaseibacillus</taxon>
    </lineage>
</organism>
<dbReference type="InterPro" id="IPR011991">
    <property type="entry name" value="ArsR-like_HTH"/>
</dbReference>
<feature type="coiled-coil region" evidence="4">
    <location>
        <begin position="87"/>
        <end position="117"/>
    </location>
</feature>
<dbReference type="RefSeq" id="WP_087912481.1">
    <property type="nucleotide sequence ID" value="NZ_CP017065.1"/>
</dbReference>
<feature type="domain" description="HTH arsR-type" evidence="5">
    <location>
        <begin position="12"/>
        <end position="112"/>
    </location>
</feature>
<keyword evidence="2" id="KW-0238">DNA-binding</keyword>
<keyword evidence="9" id="KW-1185">Reference proteome</keyword>
<evidence type="ECO:0000256" key="3">
    <source>
        <dbReference type="ARBA" id="ARBA00023163"/>
    </source>
</evidence>
<dbReference type="Pfam" id="PF01022">
    <property type="entry name" value="HTH_5"/>
    <property type="match status" value="1"/>
</dbReference>
<evidence type="ECO:0000313" key="6">
    <source>
        <dbReference type="EMBL" id="ARY91988.1"/>
    </source>
</evidence>
<reference evidence="7 9" key="2">
    <citation type="submission" date="2023-09" db="EMBL/GenBank/DDBJ databases">
        <title>Genomic characteristic of L. casei group strains isolated from clinical sources.</title>
        <authorList>
            <person name="Jarocki P."/>
        </authorList>
    </citation>
    <scope>NUCLEOTIDE SEQUENCE [LARGE SCALE GENOMIC DNA]</scope>
    <source>
        <strain evidence="7 9">LMG 24099</strain>
    </source>
</reference>
<evidence type="ECO:0000313" key="9">
    <source>
        <dbReference type="Proteomes" id="UP001303564"/>
    </source>
</evidence>
<evidence type="ECO:0000256" key="4">
    <source>
        <dbReference type="SAM" id="Coils"/>
    </source>
</evidence>
<dbReference type="InterPro" id="IPR036388">
    <property type="entry name" value="WH-like_DNA-bd_sf"/>
</dbReference>
<name>A0AAN1KEK5_LACCA</name>
<gene>
    <name evidence="6" type="ORF">BGL52_09575</name>
    <name evidence="7" type="ORF">RWA16_09350</name>
</gene>
<keyword evidence="4" id="KW-0175">Coiled coil</keyword>
<dbReference type="NCBIfam" id="NF033788">
    <property type="entry name" value="HTH_metalloreg"/>
    <property type="match status" value="1"/>
</dbReference>
<evidence type="ECO:0000256" key="1">
    <source>
        <dbReference type="ARBA" id="ARBA00023015"/>
    </source>
</evidence>
<evidence type="ECO:0000313" key="7">
    <source>
        <dbReference type="EMBL" id="WNX28975.1"/>
    </source>
</evidence>
<dbReference type="InterPro" id="IPR051081">
    <property type="entry name" value="HTH_MetalResp_TranReg"/>
</dbReference>
<accession>A0AAN1KEK5</accession>
<dbReference type="InterPro" id="IPR001845">
    <property type="entry name" value="HTH_ArsR_DNA-bd_dom"/>
</dbReference>
<proteinExistence type="predicted"/>
<dbReference type="EMBL" id="CP017065">
    <property type="protein sequence ID" value="ARY91988.1"/>
    <property type="molecule type" value="Genomic_DNA"/>
</dbReference>
<evidence type="ECO:0000313" key="8">
    <source>
        <dbReference type="Proteomes" id="UP000195609"/>
    </source>
</evidence>
<dbReference type="Proteomes" id="UP000195609">
    <property type="component" value="Chromosome"/>
</dbReference>
<keyword evidence="3" id="KW-0804">Transcription</keyword>
<reference evidence="6 8" key="1">
    <citation type="journal article" date="2017" name="Front. Immunol.">
        <title>Complete Genome Sequence of Lactobacillus casei LC5, a Potential Probiotics for Atopic Dermatitis.</title>
        <authorList>
            <person name="Kang J."/>
            <person name="Chung W.H."/>
            <person name="Lim T.J."/>
            <person name="Whon T.W."/>
            <person name="Lim S."/>
            <person name="Nam Y.D."/>
        </authorList>
    </citation>
    <scope>NUCLEOTIDE SEQUENCE [LARGE SCALE GENOMIC DNA]</scope>
    <source>
        <strain evidence="6 8">LC5</strain>
    </source>
</reference>
<keyword evidence="1" id="KW-0805">Transcription regulation</keyword>
<dbReference type="EMBL" id="CP136128">
    <property type="protein sequence ID" value="WNX28975.1"/>
    <property type="molecule type" value="Genomic_DNA"/>
</dbReference>
<dbReference type="PANTHER" id="PTHR33154:SF33">
    <property type="entry name" value="TRANSCRIPTIONAL REPRESSOR SDPR"/>
    <property type="match status" value="1"/>
</dbReference>
<dbReference type="GO" id="GO:0003700">
    <property type="term" value="F:DNA-binding transcription factor activity"/>
    <property type="evidence" value="ECO:0007669"/>
    <property type="project" value="InterPro"/>
</dbReference>
<dbReference type="AlphaFoldDB" id="A0AAN1KEK5"/>
<dbReference type="GO" id="GO:0003677">
    <property type="term" value="F:DNA binding"/>
    <property type="evidence" value="ECO:0007669"/>
    <property type="project" value="UniProtKB-KW"/>
</dbReference>
<evidence type="ECO:0000256" key="2">
    <source>
        <dbReference type="ARBA" id="ARBA00023125"/>
    </source>
</evidence>
<protein>
    <submittedName>
        <fullName evidence="7">Metalloregulator ArsR/SmtB family transcription factor</fullName>
    </submittedName>
    <submittedName>
        <fullName evidence="6">Transcriptional regulator</fullName>
    </submittedName>
</protein>
<sequence>MMAYSSAQQEALKEFKQDIGHLNALSNTNRQRLIMMLGAAKNNSGVKVSDLADAIGLSQPATSHHLKRLKDIGMVASRHEGNMIYYYLTLDDTIARLERLASALRRQTEEYENGESQDS</sequence>
<dbReference type="PROSITE" id="PS50987">
    <property type="entry name" value="HTH_ARSR_2"/>
    <property type="match status" value="1"/>
</dbReference>
<dbReference type="SMART" id="SM00418">
    <property type="entry name" value="HTH_ARSR"/>
    <property type="match status" value="1"/>
</dbReference>
<dbReference type="PRINTS" id="PR00778">
    <property type="entry name" value="HTHARSR"/>
</dbReference>